<dbReference type="Gene3D" id="1.10.260.40">
    <property type="entry name" value="lambda repressor-like DNA-binding domains"/>
    <property type="match status" value="1"/>
</dbReference>
<dbReference type="EMBL" id="QCXX01000001">
    <property type="protein sequence ID" value="PUV26292.1"/>
    <property type="molecule type" value="Genomic_DNA"/>
</dbReference>
<dbReference type="AlphaFoldDB" id="A0A363NZP4"/>
<dbReference type="CDD" id="cd00093">
    <property type="entry name" value="HTH_XRE"/>
    <property type="match status" value="1"/>
</dbReference>
<dbReference type="Proteomes" id="UP000250831">
    <property type="component" value="Unassembled WGS sequence"/>
</dbReference>
<dbReference type="SMART" id="SM00530">
    <property type="entry name" value="HTH_XRE"/>
    <property type="match status" value="1"/>
</dbReference>
<keyword evidence="3" id="KW-1185">Reference proteome</keyword>
<name>A0A363NZP4_9SPHI</name>
<dbReference type="PROSITE" id="PS50943">
    <property type="entry name" value="HTH_CROC1"/>
    <property type="match status" value="1"/>
</dbReference>
<dbReference type="OrthoDB" id="1122522at2"/>
<evidence type="ECO:0000313" key="3">
    <source>
        <dbReference type="Proteomes" id="UP000250831"/>
    </source>
</evidence>
<sequence>MANEDKHPFLELDNKKIGHKIYIQRKIAGLKAFDVAEQLGIKEAAYTKYERGETKITIDFVKKIAMIFNIDPLLILSTAPDTFYSQITNSTILNASHFQNFHGTSEKQNESILLLIDNVVKLNERMMLLLEKLDKKDTETSKNNL</sequence>
<dbReference type="RefSeq" id="WP_108632581.1">
    <property type="nucleotide sequence ID" value="NZ_QCXX01000001.1"/>
</dbReference>
<dbReference type="SUPFAM" id="SSF47413">
    <property type="entry name" value="lambda repressor-like DNA-binding domains"/>
    <property type="match status" value="1"/>
</dbReference>
<dbReference type="InterPro" id="IPR010982">
    <property type="entry name" value="Lambda_DNA-bd_dom_sf"/>
</dbReference>
<reference evidence="2 3" key="1">
    <citation type="submission" date="2018-04" db="EMBL/GenBank/DDBJ databases">
        <title>Sphingobacterium sp. M46 Genome.</title>
        <authorList>
            <person name="Cheng J."/>
            <person name="Li Y."/>
        </authorList>
    </citation>
    <scope>NUCLEOTIDE SEQUENCE [LARGE SCALE GENOMIC DNA]</scope>
    <source>
        <strain evidence="2 3">M46</strain>
    </source>
</reference>
<organism evidence="2 3">
    <name type="scientific">Sphingobacterium athyrii</name>
    <dbReference type="NCBI Taxonomy" id="2152717"/>
    <lineage>
        <taxon>Bacteria</taxon>
        <taxon>Pseudomonadati</taxon>
        <taxon>Bacteroidota</taxon>
        <taxon>Sphingobacteriia</taxon>
        <taxon>Sphingobacteriales</taxon>
        <taxon>Sphingobacteriaceae</taxon>
        <taxon>Sphingobacterium</taxon>
    </lineage>
</organism>
<accession>A0A363NZP4</accession>
<gene>
    <name evidence="2" type="ORF">DCO56_04895</name>
</gene>
<evidence type="ECO:0000259" key="1">
    <source>
        <dbReference type="PROSITE" id="PS50943"/>
    </source>
</evidence>
<dbReference type="GO" id="GO:0003677">
    <property type="term" value="F:DNA binding"/>
    <property type="evidence" value="ECO:0007669"/>
    <property type="project" value="InterPro"/>
</dbReference>
<protein>
    <submittedName>
        <fullName evidence="2">XRE family transcriptional regulator</fullName>
    </submittedName>
</protein>
<dbReference type="InterPro" id="IPR001387">
    <property type="entry name" value="Cro/C1-type_HTH"/>
</dbReference>
<proteinExistence type="predicted"/>
<feature type="domain" description="HTH cro/C1-type" evidence="1">
    <location>
        <begin position="21"/>
        <end position="75"/>
    </location>
</feature>
<comment type="caution">
    <text evidence="2">The sequence shown here is derived from an EMBL/GenBank/DDBJ whole genome shotgun (WGS) entry which is preliminary data.</text>
</comment>
<dbReference type="Pfam" id="PF01381">
    <property type="entry name" value="HTH_3"/>
    <property type="match status" value="1"/>
</dbReference>
<evidence type="ECO:0000313" key="2">
    <source>
        <dbReference type="EMBL" id="PUV26292.1"/>
    </source>
</evidence>